<dbReference type="GO" id="GO:0034599">
    <property type="term" value="P:cellular response to oxidative stress"/>
    <property type="evidence" value="ECO:0007669"/>
    <property type="project" value="InterPro"/>
</dbReference>
<keyword evidence="4" id="KW-1185">Reference proteome</keyword>
<feature type="transmembrane region" description="Helical" evidence="2">
    <location>
        <begin position="339"/>
        <end position="357"/>
    </location>
</feature>
<dbReference type="InterPro" id="IPR021100">
    <property type="entry name" value="N-glycosylation_EOS1"/>
</dbReference>
<keyword evidence="2" id="KW-0472">Membrane</keyword>
<evidence type="ECO:0000313" key="3">
    <source>
        <dbReference type="EMBL" id="KZS95269.1"/>
    </source>
</evidence>
<dbReference type="PANTHER" id="PTHR28147:SF1">
    <property type="entry name" value="N-GLYCOSYLATION PROTEIN EOS1"/>
    <property type="match status" value="1"/>
</dbReference>
<accession>A0A164WQR1</accession>
<protein>
    <recommendedName>
        <fullName evidence="5">N-glycosylation protein EOS1</fullName>
    </recommendedName>
</protein>
<evidence type="ECO:0000313" key="4">
    <source>
        <dbReference type="Proteomes" id="UP000076722"/>
    </source>
</evidence>
<name>A0A164WQR1_9AGAM</name>
<dbReference type="GO" id="GO:0005789">
    <property type="term" value="C:endoplasmic reticulum membrane"/>
    <property type="evidence" value="ECO:0007669"/>
    <property type="project" value="InterPro"/>
</dbReference>
<evidence type="ECO:0000256" key="1">
    <source>
        <dbReference type="SAM" id="MobiDB-lite"/>
    </source>
</evidence>
<dbReference type="STRING" id="1314777.A0A164WQR1"/>
<evidence type="ECO:0000256" key="2">
    <source>
        <dbReference type="SAM" id="Phobius"/>
    </source>
</evidence>
<feature type="compositionally biased region" description="Polar residues" evidence="1">
    <location>
        <begin position="47"/>
        <end position="89"/>
    </location>
</feature>
<keyword evidence="2" id="KW-1133">Transmembrane helix</keyword>
<dbReference type="PANTHER" id="PTHR28147">
    <property type="entry name" value="N-GLYCOSYLATION PROTEIN EOS1"/>
    <property type="match status" value="1"/>
</dbReference>
<feature type="region of interest" description="Disordered" evidence="1">
    <location>
        <begin position="127"/>
        <end position="149"/>
    </location>
</feature>
<feature type="compositionally biased region" description="Low complexity" evidence="1">
    <location>
        <begin position="28"/>
        <end position="46"/>
    </location>
</feature>
<dbReference type="Pfam" id="PF12326">
    <property type="entry name" value="EOS1"/>
    <property type="match status" value="1"/>
</dbReference>
<feature type="transmembrane region" description="Helical" evidence="2">
    <location>
        <begin position="207"/>
        <end position="226"/>
    </location>
</feature>
<dbReference type="EMBL" id="KV419402">
    <property type="protein sequence ID" value="KZS95269.1"/>
    <property type="molecule type" value="Genomic_DNA"/>
</dbReference>
<keyword evidence="2" id="KW-0812">Transmembrane</keyword>
<feature type="region of interest" description="Disordered" evidence="1">
    <location>
        <begin position="1"/>
        <end position="108"/>
    </location>
</feature>
<proteinExistence type="predicted"/>
<reference evidence="3 4" key="1">
    <citation type="journal article" date="2016" name="Mol. Biol. Evol.">
        <title>Comparative Genomics of Early-Diverging Mushroom-Forming Fungi Provides Insights into the Origins of Lignocellulose Decay Capabilities.</title>
        <authorList>
            <person name="Nagy L.G."/>
            <person name="Riley R."/>
            <person name="Tritt A."/>
            <person name="Adam C."/>
            <person name="Daum C."/>
            <person name="Floudas D."/>
            <person name="Sun H."/>
            <person name="Yadav J.S."/>
            <person name="Pangilinan J."/>
            <person name="Larsson K.H."/>
            <person name="Matsuura K."/>
            <person name="Barry K."/>
            <person name="Labutti K."/>
            <person name="Kuo R."/>
            <person name="Ohm R.A."/>
            <person name="Bhattacharya S.S."/>
            <person name="Shirouzu T."/>
            <person name="Yoshinaga Y."/>
            <person name="Martin F.M."/>
            <person name="Grigoriev I.V."/>
            <person name="Hibbett D.S."/>
        </authorList>
    </citation>
    <scope>NUCLEOTIDE SEQUENCE [LARGE SCALE GENOMIC DNA]</scope>
    <source>
        <strain evidence="3 4">HHB9708</strain>
    </source>
</reference>
<feature type="transmembrane region" description="Helical" evidence="2">
    <location>
        <begin position="174"/>
        <end position="195"/>
    </location>
</feature>
<dbReference type="AlphaFoldDB" id="A0A164WQR1"/>
<dbReference type="OrthoDB" id="2139606at2759"/>
<gene>
    <name evidence="3" type="ORF">SISNIDRAFT_452625</name>
</gene>
<sequence length="371" mass="41578">MHAQSSFGRRVQPLANVPPLTAISVNGSTSHHSPKSASASEPSSPTLTQPPRKTNNIHPSHSILRSRSKSAASLENTSQTSRTYFTPSTVPLVGPAPPPRYQSEEDEDNDVHDHFWTGMRYRPGMRANFRNISTGQGTETEDPDEPSRPLPTARIVPPSLIAPPNRLQPLLFQAFRLLSIVPAVVGTLVHIWHIFHPPAVTHGNGPIDFGVAVCWAILTAYQHLSLTTGLLSRWRYHYAPFAVIIRLLGLQAICWPATHITLTILQHDKRPVVCWAVIGSTTSVSRSIQMWVTSNLWIEQTDRAPARRWGDSHREEAIRAAIKNVPPKTDKRRWDSNKVIWRCGLPMGICYFIMAWADVAKRELGYYDLQR</sequence>
<organism evidence="3 4">
    <name type="scientific">Sistotremastrum niveocremeum HHB9708</name>
    <dbReference type="NCBI Taxonomy" id="1314777"/>
    <lineage>
        <taxon>Eukaryota</taxon>
        <taxon>Fungi</taxon>
        <taxon>Dikarya</taxon>
        <taxon>Basidiomycota</taxon>
        <taxon>Agaricomycotina</taxon>
        <taxon>Agaricomycetes</taxon>
        <taxon>Sistotremastrales</taxon>
        <taxon>Sistotremastraceae</taxon>
        <taxon>Sertulicium</taxon>
        <taxon>Sertulicium niveocremeum</taxon>
    </lineage>
</organism>
<dbReference type="GO" id="GO:0006487">
    <property type="term" value="P:protein N-linked glycosylation"/>
    <property type="evidence" value="ECO:0007669"/>
    <property type="project" value="TreeGrafter"/>
</dbReference>
<dbReference type="Proteomes" id="UP000076722">
    <property type="component" value="Unassembled WGS sequence"/>
</dbReference>
<evidence type="ECO:0008006" key="5">
    <source>
        <dbReference type="Google" id="ProtNLM"/>
    </source>
</evidence>